<name>A0A8T0IUV7_CERPU</name>
<dbReference type="AlphaFoldDB" id="A0A8T0IUV7"/>
<reference evidence="1" key="1">
    <citation type="submission" date="2020-06" db="EMBL/GenBank/DDBJ databases">
        <title>WGS assembly of Ceratodon purpureus strain R40.</title>
        <authorList>
            <person name="Carey S.B."/>
            <person name="Jenkins J."/>
            <person name="Shu S."/>
            <person name="Lovell J.T."/>
            <person name="Sreedasyam A."/>
            <person name="Maumus F."/>
            <person name="Tiley G.P."/>
            <person name="Fernandez-Pozo N."/>
            <person name="Barry K."/>
            <person name="Chen C."/>
            <person name="Wang M."/>
            <person name="Lipzen A."/>
            <person name="Daum C."/>
            <person name="Saski C.A."/>
            <person name="Payton A.C."/>
            <person name="Mcbreen J.C."/>
            <person name="Conrad R.E."/>
            <person name="Kollar L.M."/>
            <person name="Olsson S."/>
            <person name="Huttunen S."/>
            <person name="Landis J.B."/>
            <person name="Wickett N.J."/>
            <person name="Johnson M.G."/>
            <person name="Rensing S.A."/>
            <person name="Grimwood J."/>
            <person name="Schmutz J."/>
            <person name="Mcdaniel S.F."/>
        </authorList>
    </citation>
    <scope>NUCLEOTIDE SEQUENCE</scope>
    <source>
        <strain evidence="1">R40</strain>
    </source>
</reference>
<keyword evidence="2" id="KW-1185">Reference proteome</keyword>
<proteinExistence type="predicted"/>
<dbReference type="EMBL" id="CM026422">
    <property type="protein sequence ID" value="KAG0586153.1"/>
    <property type="molecule type" value="Genomic_DNA"/>
</dbReference>
<dbReference type="Proteomes" id="UP000822688">
    <property type="component" value="Chromosome 2"/>
</dbReference>
<protein>
    <submittedName>
        <fullName evidence="1">Uncharacterized protein</fullName>
    </submittedName>
</protein>
<sequence length="179" mass="20364">MTSRLCKSFEQRRAERIRSFKRLFEKVKSYLRTAPVGPAPKRARVDVDVCEEGNVDVEVGRLESAILKQERDEFLSALGAVSEIVDISNIGGVEYFELLYKLFSVLIHPGWSAPRESFERAKGLTLIPEGNKYDLSVCGESDGESEVQAREYHNVDLLNNMIYLQKYCGRNLISSFFNC</sequence>
<comment type="caution">
    <text evidence="1">The sequence shown here is derived from an EMBL/GenBank/DDBJ whole genome shotgun (WGS) entry which is preliminary data.</text>
</comment>
<gene>
    <name evidence="1" type="ORF">KC19_2G068800</name>
</gene>
<evidence type="ECO:0000313" key="2">
    <source>
        <dbReference type="Proteomes" id="UP000822688"/>
    </source>
</evidence>
<organism evidence="1 2">
    <name type="scientific">Ceratodon purpureus</name>
    <name type="common">Fire moss</name>
    <name type="synonym">Dicranum purpureum</name>
    <dbReference type="NCBI Taxonomy" id="3225"/>
    <lineage>
        <taxon>Eukaryota</taxon>
        <taxon>Viridiplantae</taxon>
        <taxon>Streptophyta</taxon>
        <taxon>Embryophyta</taxon>
        <taxon>Bryophyta</taxon>
        <taxon>Bryophytina</taxon>
        <taxon>Bryopsida</taxon>
        <taxon>Dicranidae</taxon>
        <taxon>Pseudoditrichales</taxon>
        <taxon>Ditrichaceae</taxon>
        <taxon>Ceratodon</taxon>
    </lineage>
</organism>
<accession>A0A8T0IUV7</accession>
<evidence type="ECO:0000313" key="1">
    <source>
        <dbReference type="EMBL" id="KAG0586153.1"/>
    </source>
</evidence>